<dbReference type="Ensembl" id="ENSENLT00000010550.1">
    <property type="protein sequence ID" value="ENSENLP00000010089.1"/>
    <property type="gene ID" value="ENSENLG00000004882.1"/>
</dbReference>
<reference evidence="6" key="2">
    <citation type="submission" date="2025-08" db="UniProtKB">
        <authorList>
            <consortium name="Ensembl"/>
        </authorList>
    </citation>
    <scope>IDENTIFICATION</scope>
</reference>
<keyword evidence="2" id="KW-0805">Transcription regulation</keyword>
<sequence length="114" mass="12796">MRSESQRAVKVEEYSRCVILTYFQGDANSMVDAHFNRALSKGCKAKAPGAKIKKLHKTIKSGKYAQSAVYRSVKKTACLSHPFFVCRRKRQPLSGRWHGLLHRVTGLSCGRTSP</sequence>
<keyword evidence="7" id="KW-1185">Reference proteome</keyword>
<dbReference type="Pfam" id="PF07545">
    <property type="entry name" value="Vg_Tdu"/>
    <property type="match status" value="1"/>
</dbReference>
<evidence type="ECO:0000256" key="5">
    <source>
        <dbReference type="ARBA" id="ARBA00025784"/>
    </source>
</evidence>
<keyword evidence="4" id="KW-0539">Nucleus</keyword>
<evidence type="ECO:0000256" key="4">
    <source>
        <dbReference type="ARBA" id="ARBA00023242"/>
    </source>
</evidence>
<name>A0A665TJP0_ECHNA</name>
<comment type="similarity">
    <text evidence="5">Belongs to the vestigial family.</text>
</comment>
<dbReference type="GO" id="GO:0005634">
    <property type="term" value="C:nucleus"/>
    <property type="evidence" value="ECO:0007669"/>
    <property type="project" value="UniProtKB-SubCell"/>
</dbReference>
<protein>
    <submittedName>
        <fullName evidence="6">Uncharacterized protein</fullName>
    </submittedName>
</protein>
<dbReference type="InterPro" id="IPR011520">
    <property type="entry name" value="Vg_fam"/>
</dbReference>
<evidence type="ECO:0000256" key="2">
    <source>
        <dbReference type="ARBA" id="ARBA00023015"/>
    </source>
</evidence>
<organism evidence="6 7">
    <name type="scientific">Echeneis naucrates</name>
    <name type="common">Live sharksucker</name>
    <dbReference type="NCBI Taxonomy" id="173247"/>
    <lineage>
        <taxon>Eukaryota</taxon>
        <taxon>Metazoa</taxon>
        <taxon>Chordata</taxon>
        <taxon>Craniata</taxon>
        <taxon>Vertebrata</taxon>
        <taxon>Euteleostomi</taxon>
        <taxon>Actinopterygii</taxon>
        <taxon>Neopterygii</taxon>
        <taxon>Teleostei</taxon>
        <taxon>Neoteleostei</taxon>
        <taxon>Acanthomorphata</taxon>
        <taxon>Carangaria</taxon>
        <taxon>Carangiformes</taxon>
        <taxon>Echeneidae</taxon>
        <taxon>Echeneis</taxon>
    </lineage>
</organism>
<dbReference type="PANTHER" id="PTHR15950">
    <property type="entry name" value="TRANSCRIPTION COFACTOR VESTIGIAL-LIKE PROTEIN"/>
    <property type="match status" value="1"/>
</dbReference>
<accession>A0A665TJP0</accession>
<evidence type="ECO:0000313" key="7">
    <source>
        <dbReference type="Proteomes" id="UP000472264"/>
    </source>
</evidence>
<evidence type="ECO:0000313" key="6">
    <source>
        <dbReference type="Ensembl" id="ENSENLP00000010089.1"/>
    </source>
</evidence>
<evidence type="ECO:0000256" key="3">
    <source>
        <dbReference type="ARBA" id="ARBA00023163"/>
    </source>
</evidence>
<dbReference type="Proteomes" id="UP000472264">
    <property type="component" value="Chromosome 10"/>
</dbReference>
<dbReference type="GO" id="GO:0006355">
    <property type="term" value="P:regulation of DNA-templated transcription"/>
    <property type="evidence" value="ECO:0007669"/>
    <property type="project" value="InterPro"/>
</dbReference>
<dbReference type="AlphaFoldDB" id="A0A665TJP0"/>
<reference evidence="6" key="1">
    <citation type="submission" date="2021-04" db="EMBL/GenBank/DDBJ databases">
        <authorList>
            <consortium name="Wellcome Sanger Institute Data Sharing"/>
        </authorList>
    </citation>
    <scope>NUCLEOTIDE SEQUENCE [LARGE SCALE GENOMIC DNA]</scope>
</reference>
<keyword evidence="3" id="KW-0804">Transcription</keyword>
<evidence type="ECO:0000256" key="1">
    <source>
        <dbReference type="ARBA" id="ARBA00004123"/>
    </source>
</evidence>
<comment type="subcellular location">
    <subcellularLocation>
        <location evidence="1">Nucleus</location>
    </subcellularLocation>
</comment>
<reference evidence="6" key="3">
    <citation type="submission" date="2025-09" db="UniProtKB">
        <authorList>
            <consortium name="Ensembl"/>
        </authorList>
    </citation>
    <scope>IDENTIFICATION</scope>
</reference>
<dbReference type="InParanoid" id="A0A665TJP0"/>
<proteinExistence type="inferred from homology"/>
<dbReference type="PANTHER" id="PTHR15950:SF22">
    <property type="entry name" value="VESTIGIAL LIKE 2B"/>
    <property type="match status" value="1"/>
</dbReference>